<dbReference type="Pfam" id="PF26640">
    <property type="entry name" value="DUF8212"/>
    <property type="match status" value="1"/>
</dbReference>
<dbReference type="PANTHER" id="PTHR10622">
    <property type="entry name" value="HET DOMAIN-CONTAINING PROTEIN"/>
    <property type="match status" value="1"/>
</dbReference>
<protein>
    <recommendedName>
        <fullName evidence="5">Heterokaryon incompatibility domain-containing protein</fullName>
    </recommendedName>
</protein>
<dbReference type="Pfam" id="PF06985">
    <property type="entry name" value="HET"/>
    <property type="match status" value="1"/>
</dbReference>
<organism evidence="3 4">
    <name type="scientific">Recurvomyces mirabilis</name>
    <dbReference type="NCBI Taxonomy" id="574656"/>
    <lineage>
        <taxon>Eukaryota</taxon>
        <taxon>Fungi</taxon>
        <taxon>Dikarya</taxon>
        <taxon>Ascomycota</taxon>
        <taxon>Pezizomycotina</taxon>
        <taxon>Dothideomycetes</taxon>
        <taxon>Dothideomycetidae</taxon>
        <taxon>Mycosphaerellales</taxon>
        <taxon>Teratosphaeriaceae</taxon>
        <taxon>Recurvomyces</taxon>
    </lineage>
</organism>
<keyword evidence="4" id="KW-1185">Reference proteome</keyword>
<dbReference type="EMBL" id="JAUTXT010000009">
    <property type="protein sequence ID" value="KAK3676775.1"/>
    <property type="molecule type" value="Genomic_DNA"/>
</dbReference>
<evidence type="ECO:0008006" key="5">
    <source>
        <dbReference type="Google" id="ProtNLM"/>
    </source>
</evidence>
<evidence type="ECO:0000313" key="3">
    <source>
        <dbReference type="EMBL" id="KAK3676775.1"/>
    </source>
</evidence>
<dbReference type="AlphaFoldDB" id="A0AAE1C3P4"/>
<dbReference type="PANTHER" id="PTHR10622:SF10">
    <property type="entry name" value="HET DOMAIN-CONTAINING PROTEIN"/>
    <property type="match status" value="1"/>
</dbReference>
<evidence type="ECO:0000313" key="4">
    <source>
        <dbReference type="Proteomes" id="UP001274830"/>
    </source>
</evidence>
<feature type="domain" description="Heterokaryon incompatibility" evidence="1">
    <location>
        <begin position="21"/>
        <end position="109"/>
    </location>
</feature>
<sequence>MRLLKTETLEFVDFTRPPPRYAILSHRWGKEEVSYADFASKEREDCPGWTKIIRCCQMTRERKYQYVWIDTCCIDKRSSAELSEAINSMWDWYSQAAECIAYLSDVHWSSDWAHMLERFERSEWFRRGWTLQELLAPRIVIFYSSDWREIGGKRDVTILPVIVKATAIPESCLMAGMIIHTKCVAERLSWASKRRTTRPEDMAYSLLGLMGVNMPLLYGEGSRAFLRLQQELVRQVDDESIFAWRHISPPAGLMSGILAPDISLFATSAGIRTLRNDRAPIAITNKGLQIQSAATYVKHAEIADLYVFQLNCEYPMGLEAGTLQHARCSIAIRTDDNGQWCRVLTSRLGEHLELMFPGLEKEEFSQLTFFIRLSRWDNVYQPVLSLLNKARLAWRSKRADTWFLTELPRAA</sequence>
<feature type="domain" description="DUF8212" evidence="2">
    <location>
        <begin position="223"/>
        <end position="249"/>
    </location>
</feature>
<dbReference type="InterPro" id="IPR058525">
    <property type="entry name" value="DUF8212"/>
</dbReference>
<evidence type="ECO:0000259" key="1">
    <source>
        <dbReference type="Pfam" id="PF06985"/>
    </source>
</evidence>
<proteinExistence type="predicted"/>
<evidence type="ECO:0000259" key="2">
    <source>
        <dbReference type="Pfam" id="PF26640"/>
    </source>
</evidence>
<accession>A0AAE1C3P4</accession>
<dbReference type="Proteomes" id="UP001274830">
    <property type="component" value="Unassembled WGS sequence"/>
</dbReference>
<gene>
    <name evidence="3" type="ORF">LTR78_003552</name>
</gene>
<dbReference type="InterPro" id="IPR010730">
    <property type="entry name" value="HET"/>
</dbReference>
<comment type="caution">
    <text evidence="3">The sequence shown here is derived from an EMBL/GenBank/DDBJ whole genome shotgun (WGS) entry which is preliminary data.</text>
</comment>
<reference evidence="3" key="1">
    <citation type="submission" date="2023-07" db="EMBL/GenBank/DDBJ databases">
        <title>Black Yeasts Isolated from many extreme environments.</title>
        <authorList>
            <person name="Coleine C."/>
            <person name="Stajich J.E."/>
            <person name="Selbmann L."/>
        </authorList>
    </citation>
    <scope>NUCLEOTIDE SEQUENCE</scope>
    <source>
        <strain evidence="3">CCFEE 5485</strain>
    </source>
</reference>
<name>A0AAE1C3P4_9PEZI</name>